<reference evidence="2 3" key="2">
    <citation type="submission" date="2018-11" db="EMBL/GenBank/DDBJ databases">
        <authorList>
            <consortium name="Pathogen Informatics"/>
        </authorList>
    </citation>
    <scope>NUCLEOTIDE SEQUENCE [LARGE SCALE GENOMIC DNA]</scope>
</reference>
<dbReference type="Proteomes" id="UP000274429">
    <property type="component" value="Unassembled WGS sequence"/>
</dbReference>
<reference evidence="4" key="1">
    <citation type="submission" date="2017-02" db="UniProtKB">
        <authorList>
            <consortium name="WormBaseParasite"/>
        </authorList>
    </citation>
    <scope>IDENTIFICATION</scope>
</reference>
<evidence type="ECO:0000313" key="4">
    <source>
        <dbReference type="WBParaSite" id="TTAC_0001014701-mRNA-1"/>
    </source>
</evidence>
<feature type="region of interest" description="Disordered" evidence="1">
    <location>
        <begin position="427"/>
        <end position="456"/>
    </location>
</feature>
<feature type="compositionally biased region" description="Polar residues" evidence="1">
    <location>
        <begin position="441"/>
        <end position="456"/>
    </location>
</feature>
<dbReference type="AlphaFoldDB" id="A0A0R3X9C2"/>
<dbReference type="EMBL" id="UYWX01021342">
    <property type="protein sequence ID" value="VDM35112.1"/>
    <property type="molecule type" value="Genomic_DNA"/>
</dbReference>
<evidence type="ECO:0000313" key="3">
    <source>
        <dbReference type="Proteomes" id="UP000274429"/>
    </source>
</evidence>
<feature type="compositionally biased region" description="Polar residues" evidence="1">
    <location>
        <begin position="551"/>
        <end position="570"/>
    </location>
</feature>
<proteinExistence type="predicted"/>
<protein>
    <submittedName>
        <fullName evidence="2 4">Uncharacterized protein</fullName>
    </submittedName>
</protein>
<dbReference type="OrthoDB" id="6277261at2759"/>
<evidence type="ECO:0000313" key="2">
    <source>
        <dbReference type="EMBL" id="VDM35112.1"/>
    </source>
</evidence>
<feature type="region of interest" description="Disordered" evidence="1">
    <location>
        <begin position="548"/>
        <end position="572"/>
    </location>
</feature>
<accession>A0A0R3X9C2</accession>
<name>A0A0R3X9C2_HYDTA</name>
<feature type="region of interest" description="Disordered" evidence="1">
    <location>
        <begin position="492"/>
        <end position="511"/>
    </location>
</feature>
<dbReference type="WBParaSite" id="TTAC_0001014701-mRNA-1">
    <property type="protein sequence ID" value="TTAC_0001014701-mRNA-1"/>
    <property type="gene ID" value="TTAC_0001014701"/>
</dbReference>
<sequence length="723" mass="79388">MLPCKVCGGYSPYADTQISPDRDFCKCTMRIFSHAEEDLDEGLELLHLQNRQFELQDDVMKLSEKMHCLDSSNPMEHDVDDHLKVPPSLQKGPSKLTHCEKNSISLKRPGVRPGTAPPGGLISEMYLKKEQMFGLPFYVDLQDIREEIAMLHRKFDKELKSMRDVLFGNIGKAIRPIETPKAPPHTEGKENTVPGTILSEAQQALIDATRRRRMFETSVANCERSRAQRNVFDILGHLDEGDNDVLRIRALLDDAVNNLEALQKPQKLVPPKASMLSNRLARLSAPKQFKNASRQPQKHTNQRPLSVPPTSETAMTTSPYRRSTGIAELVDFSTTKTTTAPLMQRPKVILASNTSSKAKLTPSDLREIVDAALKDHLTHQLPPTESVLVQSQLRDVNVGISSQEFMKEEALSPIHSAEKIFLIDRASSPKPTTAPPEIVSRGNSVQSIEKPRTSCSPSITSEVIGVSQKLGSGTQSPILADAEVVSTSVTLPKVEKSAESEEGESLSLTEPHTFSDGVWLDADRSEGEAGGVTVLGAEEVADLARELGPLPSSSETSGLTNSGSEASRGQSEGELTLDQINRHLGAWVAPWRDPLLHLIALNAAGRNSRLPWNQQHKIQKVAQALERRGANQAPAHAEVCCSSTEDLTWVEGMATKVVVTSPPSTPTNGEKSVGEVILPTAVRQQLRRAILAKSSQRMRQRSASLFDGRMMTKPVKTFLSILF</sequence>
<organism evidence="4">
    <name type="scientific">Hydatigena taeniaeformis</name>
    <name type="common">Feline tapeworm</name>
    <name type="synonym">Taenia taeniaeformis</name>
    <dbReference type="NCBI Taxonomy" id="6205"/>
    <lineage>
        <taxon>Eukaryota</taxon>
        <taxon>Metazoa</taxon>
        <taxon>Spiralia</taxon>
        <taxon>Lophotrochozoa</taxon>
        <taxon>Platyhelminthes</taxon>
        <taxon>Cestoda</taxon>
        <taxon>Eucestoda</taxon>
        <taxon>Cyclophyllidea</taxon>
        <taxon>Taeniidae</taxon>
        <taxon>Hydatigera</taxon>
    </lineage>
</organism>
<gene>
    <name evidence="2" type="ORF">TTAC_LOCUS10132</name>
</gene>
<feature type="compositionally biased region" description="Polar residues" evidence="1">
    <location>
        <begin position="302"/>
        <end position="317"/>
    </location>
</feature>
<evidence type="ECO:0000256" key="1">
    <source>
        <dbReference type="SAM" id="MobiDB-lite"/>
    </source>
</evidence>
<keyword evidence="3" id="KW-1185">Reference proteome</keyword>
<feature type="region of interest" description="Disordered" evidence="1">
    <location>
        <begin position="288"/>
        <end position="317"/>
    </location>
</feature>